<comment type="caution">
    <text evidence="6">The sequence shown here is derived from an EMBL/GenBank/DDBJ whole genome shotgun (WGS) entry which is preliminary data.</text>
</comment>
<evidence type="ECO:0000256" key="2">
    <source>
        <dbReference type="ARBA" id="ARBA00008231"/>
    </source>
</evidence>
<evidence type="ECO:0008006" key="8">
    <source>
        <dbReference type="Google" id="ProtNLM"/>
    </source>
</evidence>
<evidence type="ECO:0000256" key="4">
    <source>
        <dbReference type="ARBA" id="ARBA00023128"/>
    </source>
</evidence>
<dbReference type="Pfam" id="PF07542">
    <property type="entry name" value="ATP12"/>
    <property type="match status" value="1"/>
</dbReference>
<protein>
    <recommendedName>
        <fullName evidence="8">ATP synthase mitochondrial F1 complex assembly factor 2</fullName>
    </recommendedName>
</protein>
<dbReference type="InterPro" id="IPR023335">
    <property type="entry name" value="ATP12_ortho_dom_sf"/>
</dbReference>
<keyword evidence="4" id="KW-0496">Mitochondrion</keyword>
<keyword evidence="5" id="KW-0143">Chaperone</keyword>
<comment type="subcellular location">
    <subcellularLocation>
        <location evidence="1">Mitochondrion</location>
    </subcellularLocation>
</comment>
<keyword evidence="7" id="KW-1185">Reference proteome</keyword>
<name>A0AAV8UQV7_9RHOD</name>
<dbReference type="AlphaFoldDB" id="A0AAV8UQV7"/>
<comment type="similarity">
    <text evidence="2">Belongs to the ATP12 family.</text>
</comment>
<evidence type="ECO:0000313" key="7">
    <source>
        <dbReference type="Proteomes" id="UP001157974"/>
    </source>
</evidence>
<dbReference type="InterPro" id="IPR042272">
    <property type="entry name" value="ATP12_ATP_synth-F1-assembly_N"/>
</dbReference>
<dbReference type="PANTHER" id="PTHR21013:SF10">
    <property type="entry name" value="ATP SYNTHASE MITOCHONDRIAL F1 COMPLEX ASSEMBLY FACTOR 2"/>
    <property type="match status" value="1"/>
</dbReference>
<dbReference type="Gene3D" id="3.30.2180.10">
    <property type="entry name" value="ATP12-like"/>
    <property type="match status" value="1"/>
</dbReference>
<dbReference type="InterPro" id="IPR011419">
    <property type="entry name" value="ATP12_ATP_synth-F1-assembly"/>
</dbReference>
<evidence type="ECO:0000313" key="6">
    <source>
        <dbReference type="EMBL" id="KAJ8903692.1"/>
    </source>
</evidence>
<dbReference type="Gene3D" id="1.10.3580.10">
    <property type="entry name" value="ATP12 ATPase"/>
    <property type="match status" value="1"/>
</dbReference>
<dbReference type="GO" id="GO:0033615">
    <property type="term" value="P:mitochondrial proton-transporting ATP synthase complex assembly"/>
    <property type="evidence" value="ECO:0007669"/>
    <property type="project" value="TreeGrafter"/>
</dbReference>
<proteinExistence type="inferred from homology"/>
<accession>A0AAV8UQV7</accession>
<reference evidence="6 7" key="1">
    <citation type="journal article" date="2023" name="Nat. Commun.">
        <title>Origin of minicircular mitochondrial genomes in red algae.</title>
        <authorList>
            <person name="Lee Y."/>
            <person name="Cho C.H."/>
            <person name="Lee Y.M."/>
            <person name="Park S.I."/>
            <person name="Yang J.H."/>
            <person name="West J.A."/>
            <person name="Bhattacharya D."/>
            <person name="Yoon H.S."/>
        </authorList>
    </citation>
    <scope>NUCLEOTIDE SEQUENCE [LARGE SCALE GENOMIC DNA]</scope>
    <source>
        <strain evidence="6 7">CCMP1338</strain>
        <tissue evidence="6">Whole cell</tissue>
    </source>
</reference>
<dbReference type="SUPFAM" id="SSF160909">
    <property type="entry name" value="ATP12-like"/>
    <property type="match status" value="1"/>
</dbReference>
<dbReference type="EMBL" id="JAMWBK010000007">
    <property type="protein sequence ID" value="KAJ8903692.1"/>
    <property type="molecule type" value="Genomic_DNA"/>
</dbReference>
<keyword evidence="3" id="KW-0809">Transit peptide</keyword>
<organism evidence="6 7">
    <name type="scientific">Rhodosorus marinus</name>
    <dbReference type="NCBI Taxonomy" id="101924"/>
    <lineage>
        <taxon>Eukaryota</taxon>
        <taxon>Rhodophyta</taxon>
        <taxon>Stylonematophyceae</taxon>
        <taxon>Stylonematales</taxon>
        <taxon>Stylonemataceae</taxon>
        <taxon>Rhodosorus</taxon>
    </lineage>
</organism>
<dbReference type="Proteomes" id="UP001157974">
    <property type="component" value="Unassembled WGS sequence"/>
</dbReference>
<evidence type="ECO:0000256" key="1">
    <source>
        <dbReference type="ARBA" id="ARBA00004173"/>
    </source>
</evidence>
<evidence type="ECO:0000256" key="3">
    <source>
        <dbReference type="ARBA" id="ARBA00022946"/>
    </source>
</evidence>
<dbReference type="PANTHER" id="PTHR21013">
    <property type="entry name" value="ATP SYNTHASE MITOCHONDRIAL F1 COMPLEX ASSEMBLY FACTOR 2/ATP12 PROTEIN, MITOCHONDRIAL PRECURSOR"/>
    <property type="match status" value="1"/>
</dbReference>
<evidence type="ECO:0000256" key="5">
    <source>
        <dbReference type="ARBA" id="ARBA00023186"/>
    </source>
</evidence>
<sequence length="280" mass="31145">MRSVNGLRRFLSFESRRWTSSSSSAADSEHHRIARFADSTGLGPKRFYKNADVDALKQGLGFVVRLDKKDLRTPQRKALAAPSKALAVAVAAEWDCQGARVRPSSMPVYQLLVNALDIVPFNRDSSTQSLLRYIDTDTVCYRTTYPMSLAEEQERLWDPVVKYVHEKYQISLQTTKELTGVDQAPEAKTKLNKLLTELDDIRFAAMESAVATSKSFAIGLALLDGFLNADQALEAARCDEEFQARVWGEVEGGHDMDSADCRVRLAAASTVFRTSKGVQD</sequence>
<dbReference type="GO" id="GO:0005739">
    <property type="term" value="C:mitochondrion"/>
    <property type="evidence" value="ECO:0007669"/>
    <property type="project" value="UniProtKB-SubCell"/>
</dbReference>
<gene>
    <name evidence="6" type="ORF">NDN08_004793</name>
</gene>